<dbReference type="SUPFAM" id="SSF54631">
    <property type="entry name" value="CBS-domain pair"/>
    <property type="match status" value="1"/>
</dbReference>
<dbReference type="PANTHER" id="PTHR22777:SF32">
    <property type="entry name" value="UPF0053 INNER MEMBRANE PROTEIN YFJD"/>
    <property type="match status" value="1"/>
</dbReference>
<dbReference type="Gene3D" id="3.30.465.10">
    <property type="match status" value="1"/>
</dbReference>
<evidence type="ECO:0000256" key="6">
    <source>
        <dbReference type="ARBA" id="ARBA00022989"/>
    </source>
</evidence>
<dbReference type="InterPro" id="IPR016169">
    <property type="entry name" value="FAD-bd_PCMH_sub2"/>
</dbReference>
<keyword evidence="5" id="KW-0677">Repeat</keyword>
<dbReference type="InterPro" id="IPR044751">
    <property type="entry name" value="Ion_transp-like_CBS"/>
</dbReference>
<evidence type="ECO:0000256" key="5">
    <source>
        <dbReference type="ARBA" id="ARBA00022737"/>
    </source>
</evidence>
<dbReference type="GO" id="GO:0050660">
    <property type="term" value="F:flavin adenine dinucleotide binding"/>
    <property type="evidence" value="ECO:0007669"/>
    <property type="project" value="InterPro"/>
</dbReference>
<dbReference type="SMART" id="SM00116">
    <property type="entry name" value="CBS"/>
    <property type="match status" value="2"/>
</dbReference>
<feature type="domain" description="CBS" evidence="12">
    <location>
        <begin position="222"/>
        <end position="284"/>
    </location>
</feature>
<dbReference type="OrthoDB" id="9798188at2"/>
<dbReference type="InterPro" id="IPR002550">
    <property type="entry name" value="CNNM"/>
</dbReference>
<dbReference type="PROSITE" id="PS51371">
    <property type="entry name" value="CBS"/>
    <property type="match status" value="2"/>
</dbReference>
<comment type="subcellular location">
    <subcellularLocation>
        <location evidence="1">Cell membrane</location>
        <topology evidence="1">Multi-pass membrane protein</topology>
    </subcellularLocation>
</comment>
<dbReference type="InterPro" id="IPR046342">
    <property type="entry name" value="CBS_dom_sf"/>
</dbReference>
<dbReference type="InterPro" id="IPR019862">
    <property type="entry name" value="Motility-assoc_prot_GldE"/>
</dbReference>
<evidence type="ECO:0000259" key="12">
    <source>
        <dbReference type="PROSITE" id="PS51371"/>
    </source>
</evidence>
<evidence type="ECO:0000256" key="4">
    <source>
        <dbReference type="ARBA" id="ARBA00022692"/>
    </source>
</evidence>
<evidence type="ECO:0000256" key="1">
    <source>
        <dbReference type="ARBA" id="ARBA00004651"/>
    </source>
</evidence>
<keyword evidence="8 10" id="KW-0472">Membrane</keyword>
<feature type="domain" description="CBS" evidence="12">
    <location>
        <begin position="285"/>
        <end position="342"/>
    </location>
</feature>
<feature type="transmembrane region" description="Helical" evidence="11">
    <location>
        <begin position="142"/>
        <end position="162"/>
    </location>
</feature>
<dbReference type="RefSeq" id="WP_072347381.1">
    <property type="nucleotide sequence ID" value="NZ_JAWVXR010000001.1"/>
</dbReference>
<keyword evidence="4 10" id="KW-0812">Transmembrane</keyword>
<comment type="caution">
    <text evidence="14">The sequence shown here is derived from an EMBL/GenBank/DDBJ whole genome shotgun (WGS) entry which is preliminary data.</text>
</comment>
<dbReference type="Gene3D" id="3.10.580.10">
    <property type="entry name" value="CBS-domain"/>
    <property type="match status" value="1"/>
</dbReference>
<evidence type="ECO:0000259" key="13">
    <source>
        <dbReference type="PROSITE" id="PS51846"/>
    </source>
</evidence>
<dbReference type="SMART" id="SM01091">
    <property type="entry name" value="CorC_HlyC"/>
    <property type="match status" value="1"/>
</dbReference>
<keyword evidence="6 10" id="KW-1133">Transmembrane helix</keyword>
<evidence type="ECO:0000256" key="7">
    <source>
        <dbReference type="ARBA" id="ARBA00023122"/>
    </source>
</evidence>
<dbReference type="FunFam" id="3.10.580.10:FF:000002">
    <property type="entry name" value="Magnesium/cobalt efflux protein CorC"/>
    <property type="match status" value="1"/>
</dbReference>
<evidence type="ECO:0000256" key="8">
    <source>
        <dbReference type="ARBA" id="ARBA00023136"/>
    </source>
</evidence>
<feature type="transmembrane region" description="Helical" evidence="11">
    <location>
        <begin position="75"/>
        <end position="97"/>
    </location>
</feature>
<sequence length="434" mass="49351">MDPEPTSFLINNLTIDFSIVIGFVLLFVLLICSALISGAEVALFSLTSTDIDEGLEQNSKPIQIVSNLLEKPKKLLATILVANNFINIAIVILFAYLGNFMFESIYSSILKFILEVVLVTFLILLFGEILPKVYASRNRLKFAMFMAYPLRILDFIFSPLSIPMRSITLGIHNKLGRQKSNLSVDQLSQALELASDEDTTKEEQKILQGIVSFGNTDTKQVMRPRIDIFALNVEQKYSEIIPEIIKNGYSRIPVYKENIDNVIGVLYVKDLLPFIDRKQMDWKTLLREPFFVPENKKLDDLMAEFQEKKVHLAVVVDEYGGTSGLISLEDIIEEIVGDISDEYDDEGLIYSKLDNNNYVFEGKTALKDFYKVIRLEDDSIFENNKGEAETIAGFVLEINGIFPKTNSKIKFEDYIFTIEALDKKRITRVKVTIP</sequence>
<protein>
    <submittedName>
        <fullName evidence="14">Gliding motility-associated protein GldE</fullName>
    </submittedName>
</protein>
<feature type="transmembrane region" description="Helical" evidence="11">
    <location>
        <begin position="15"/>
        <end position="36"/>
    </location>
</feature>
<dbReference type="EMBL" id="QPIG01000001">
    <property type="protein sequence ID" value="RCU58553.1"/>
    <property type="molecule type" value="Genomic_DNA"/>
</dbReference>
<evidence type="ECO:0000313" key="14">
    <source>
        <dbReference type="EMBL" id="RCU58553.1"/>
    </source>
</evidence>
<dbReference type="NCBIfam" id="TIGR03520">
    <property type="entry name" value="GldE"/>
    <property type="match status" value="1"/>
</dbReference>
<gene>
    <name evidence="14" type="primary">gldE</name>
    <name evidence="14" type="ORF">DU428_04025</name>
</gene>
<keyword evidence="15" id="KW-1185">Reference proteome</keyword>
<dbReference type="GO" id="GO:0005886">
    <property type="term" value="C:plasma membrane"/>
    <property type="evidence" value="ECO:0007669"/>
    <property type="project" value="UniProtKB-SubCell"/>
</dbReference>
<evidence type="ECO:0000256" key="3">
    <source>
        <dbReference type="ARBA" id="ARBA00022475"/>
    </source>
</evidence>
<dbReference type="PANTHER" id="PTHR22777">
    <property type="entry name" value="HEMOLYSIN-RELATED"/>
    <property type="match status" value="1"/>
</dbReference>
<evidence type="ECO:0000256" key="10">
    <source>
        <dbReference type="PROSITE-ProRule" id="PRU01193"/>
    </source>
</evidence>
<proteinExistence type="inferred from homology"/>
<dbReference type="SUPFAM" id="SSF56176">
    <property type="entry name" value="FAD-binding/transporter-associated domain-like"/>
    <property type="match status" value="1"/>
</dbReference>
<feature type="transmembrane region" description="Helical" evidence="11">
    <location>
        <begin position="109"/>
        <end position="130"/>
    </location>
</feature>
<name>A0A368P836_9FLAO</name>
<evidence type="ECO:0000256" key="2">
    <source>
        <dbReference type="ARBA" id="ARBA00006337"/>
    </source>
</evidence>
<dbReference type="InterPro" id="IPR000644">
    <property type="entry name" value="CBS_dom"/>
</dbReference>
<dbReference type="InterPro" id="IPR036318">
    <property type="entry name" value="FAD-bd_PCMH-like_sf"/>
</dbReference>
<dbReference type="PROSITE" id="PS51846">
    <property type="entry name" value="CNNM"/>
    <property type="match status" value="1"/>
</dbReference>
<evidence type="ECO:0000256" key="11">
    <source>
        <dbReference type="SAM" id="Phobius"/>
    </source>
</evidence>
<dbReference type="Proteomes" id="UP000252249">
    <property type="component" value="Unassembled WGS sequence"/>
</dbReference>
<dbReference type="CDD" id="cd04590">
    <property type="entry name" value="CBS_pair_CorC_HlyC_assoc"/>
    <property type="match status" value="1"/>
</dbReference>
<accession>A0A368P836</accession>
<reference evidence="14 15" key="1">
    <citation type="submission" date="2018-07" db="EMBL/GenBank/DDBJ databases">
        <title>Oceanihabitans testaceum sp. nov., isolated from marine sediment.</title>
        <authorList>
            <person name="Li C.-M."/>
        </authorList>
    </citation>
    <scope>NUCLEOTIDE SEQUENCE [LARGE SCALE GENOMIC DNA]</scope>
    <source>
        <strain evidence="14 15">S9-10</strain>
    </source>
</reference>
<comment type="similarity">
    <text evidence="2">Belongs to the UPF0053 family.</text>
</comment>
<dbReference type="Pfam" id="PF00571">
    <property type="entry name" value="CBS"/>
    <property type="match status" value="2"/>
</dbReference>
<evidence type="ECO:0000256" key="9">
    <source>
        <dbReference type="PROSITE-ProRule" id="PRU00703"/>
    </source>
</evidence>
<dbReference type="AlphaFoldDB" id="A0A368P836"/>
<evidence type="ECO:0000313" key="15">
    <source>
        <dbReference type="Proteomes" id="UP000252249"/>
    </source>
</evidence>
<keyword evidence="7 9" id="KW-0129">CBS domain</keyword>
<organism evidence="14 15">
    <name type="scientific">Oceanihabitans sediminis</name>
    <dbReference type="NCBI Taxonomy" id="1812012"/>
    <lineage>
        <taxon>Bacteria</taxon>
        <taxon>Pseudomonadati</taxon>
        <taxon>Bacteroidota</taxon>
        <taxon>Flavobacteriia</taxon>
        <taxon>Flavobacteriales</taxon>
        <taxon>Flavobacteriaceae</taxon>
        <taxon>Oceanihabitans</taxon>
    </lineage>
</organism>
<dbReference type="Pfam" id="PF03471">
    <property type="entry name" value="CorC_HlyC"/>
    <property type="match status" value="1"/>
</dbReference>
<feature type="domain" description="CNNM transmembrane" evidence="13">
    <location>
        <begin position="15"/>
        <end position="203"/>
    </location>
</feature>
<dbReference type="InterPro" id="IPR005170">
    <property type="entry name" value="Transptr-assoc_dom"/>
</dbReference>
<keyword evidence="3" id="KW-1003">Cell membrane</keyword>
<dbReference type="Pfam" id="PF01595">
    <property type="entry name" value="CNNM"/>
    <property type="match status" value="1"/>
</dbReference>